<sequence length="505" mass="55193">MDAAMVERILAESPSEPFVRTLRRLAEAEPDAPALTCGEESVTRGELERRSNRLARTFAEKGVGLGDFVAIALPNGIDFFVAFLATLKVGGVPMPLSYRLPLAERKAIVDLAGPKLLVGVAESDHPGFAGLPTGYRPDETISDEPLPEVVSPAWKAPTSGGSTGRPKIIVAGSPAEGSPALNALLFRSRPDDVQVVVGPLYHNGPLVFSIGGLLLGQHLVIMKRFDAEELLGLIERYRVSWLMLVPTMLHRMHRVLQAGKRYDLSSIRVIWHMASKCPEWLKQAWIDRLGPEKIMELYGGTEMQAVAVISGQEWLRHRGSVGRPVIGQMKILDANGDEVPAGTVGEIFMKRPEGTPATYRYIGAEPRGTGDWETLGDLGWKDEDGYVYISDRRIDMIVSGGANIYPAEVESALDAHPKVLSTVVVGIPDDDLGQRVHALVQAEEGTTAQELLDFLADKIVRYKIPRSIEFIDTPLRDDAGKVRRSLMRDEAIARLTSNATLKSTA</sequence>
<dbReference type="InterPro" id="IPR045851">
    <property type="entry name" value="AMP-bd_C_sf"/>
</dbReference>
<dbReference type="Gene3D" id="3.30.300.30">
    <property type="match status" value="1"/>
</dbReference>
<dbReference type="InterPro" id="IPR000873">
    <property type="entry name" value="AMP-dep_synth/lig_dom"/>
</dbReference>
<dbReference type="GO" id="GO:0006631">
    <property type="term" value="P:fatty acid metabolic process"/>
    <property type="evidence" value="ECO:0007669"/>
    <property type="project" value="TreeGrafter"/>
</dbReference>
<dbReference type="InterPro" id="IPR042099">
    <property type="entry name" value="ANL_N_sf"/>
</dbReference>
<gene>
    <name evidence="5" type="ORF">HNP84_005800</name>
</gene>
<dbReference type="EMBL" id="JACHGN010000013">
    <property type="protein sequence ID" value="MBB5136056.1"/>
    <property type="molecule type" value="Genomic_DNA"/>
</dbReference>
<comment type="similarity">
    <text evidence="1">Belongs to the ATP-dependent AMP-binding enzyme family.</text>
</comment>
<dbReference type="Pfam" id="PF13193">
    <property type="entry name" value="AMP-binding_C"/>
    <property type="match status" value="1"/>
</dbReference>
<evidence type="ECO:0000313" key="5">
    <source>
        <dbReference type="EMBL" id="MBB5136056.1"/>
    </source>
</evidence>
<organism evidence="5 6">
    <name type="scientific">Thermocatellispora tengchongensis</name>
    <dbReference type="NCBI Taxonomy" id="1073253"/>
    <lineage>
        <taxon>Bacteria</taxon>
        <taxon>Bacillati</taxon>
        <taxon>Actinomycetota</taxon>
        <taxon>Actinomycetes</taxon>
        <taxon>Streptosporangiales</taxon>
        <taxon>Streptosporangiaceae</taxon>
        <taxon>Thermocatellispora</taxon>
    </lineage>
</organism>
<protein>
    <submittedName>
        <fullName evidence="5">Bile acid-coenzyme A ligase</fullName>
    </submittedName>
</protein>
<dbReference type="GO" id="GO:0031956">
    <property type="term" value="F:medium-chain fatty acid-CoA ligase activity"/>
    <property type="evidence" value="ECO:0007669"/>
    <property type="project" value="TreeGrafter"/>
</dbReference>
<dbReference type="Pfam" id="PF00501">
    <property type="entry name" value="AMP-binding"/>
    <property type="match status" value="1"/>
</dbReference>
<dbReference type="PANTHER" id="PTHR43201:SF5">
    <property type="entry name" value="MEDIUM-CHAIN ACYL-COA LIGASE ACSF2, MITOCHONDRIAL"/>
    <property type="match status" value="1"/>
</dbReference>
<dbReference type="Gene3D" id="3.40.50.12780">
    <property type="entry name" value="N-terminal domain of ligase-like"/>
    <property type="match status" value="1"/>
</dbReference>
<name>A0A840PBJ8_9ACTN</name>
<feature type="domain" description="AMP-binding enzyme C-terminal" evidence="4">
    <location>
        <begin position="408"/>
        <end position="473"/>
    </location>
</feature>
<evidence type="ECO:0000313" key="6">
    <source>
        <dbReference type="Proteomes" id="UP000578449"/>
    </source>
</evidence>
<dbReference type="InterPro" id="IPR025110">
    <property type="entry name" value="AMP-bd_C"/>
</dbReference>
<comment type="caution">
    <text evidence="5">The sequence shown here is derived from an EMBL/GenBank/DDBJ whole genome shotgun (WGS) entry which is preliminary data.</text>
</comment>
<evidence type="ECO:0000256" key="1">
    <source>
        <dbReference type="ARBA" id="ARBA00006432"/>
    </source>
</evidence>
<reference evidence="5 6" key="1">
    <citation type="submission" date="2020-08" db="EMBL/GenBank/DDBJ databases">
        <title>Genomic Encyclopedia of Type Strains, Phase IV (KMG-IV): sequencing the most valuable type-strain genomes for metagenomic binning, comparative biology and taxonomic classification.</title>
        <authorList>
            <person name="Goeker M."/>
        </authorList>
    </citation>
    <scope>NUCLEOTIDE SEQUENCE [LARGE SCALE GENOMIC DNA]</scope>
    <source>
        <strain evidence="5 6">DSM 45615</strain>
    </source>
</reference>
<dbReference type="AlphaFoldDB" id="A0A840PBJ8"/>
<dbReference type="PANTHER" id="PTHR43201">
    <property type="entry name" value="ACYL-COA SYNTHETASE"/>
    <property type="match status" value="1"/>
</dbReference>
<evidence type="ECO:0000259" key="3">
    <source>
        <dbReference type="Pfam" id="PF00501"/>
    </source>
</evidence>
<dbReference type="SUPFAM" id="SSF56801">
    <property type="entry name" value="Acetyl-CoA synthetase-like"/>
    <property type="match status" value="1"/>
</dbReference>
<feature type="domain" description="AMP-dependent synthetase/ligase" evidence="3">
    <location>
        <begin position="23"/>
        <end position="352"/>
    </location>
</feature>
<evidence type="ECO:0000256" key="2">
    <source>
        <dbReference type="ARBA" id="ARBA00022598"/>
    </source>
</evidence>
<dbReference type="Proteomes" id="UP000578449">
    <property type="component" value="Unassembled WGS sequence"/>
</dbReference>
<accession>A0A840PBJ8</accession>
<keyword evidence="2 5" id="KW-0436">Ligase</keyword>
<dbReference type="RefSeq" id="WP_221336862.1">
    <property type="nucleotide sequence ID" value="NZ_BAABIX010000017.1"/>
</dbReference>
<proteinExistence type="inferred from homology"/>
<evidence type="ECO:0000259" key="4">
    <source>
        <dbReference type="Pfam" id="PF13193"/>
    </source>
</evidence>
<keyword evidence="6" id="KW-1185">Reference proteome</keyword>